<dbReference type="Proteomes" id="UP000569914">
    <property type="component" value="Unassembled WGS sequence"/>
</dbReference>
<accession>A0A7Y9I844</accession>
<evidence type="ECO:0000313" key="3">
    <source>
        <dbReference type="EMBL" id="NYE72063.1"/>
    </source>
</evidence>
<keyword evidence="2" id="KW-0472">Membrane</keyword>
<gene>
    <name evidence="3" type="ORF">BKA15_003392</name>
</gene>
<sequence>MSHDPAGSPRPFDFGDDPAPAGPGRPAGNPFEDQPAEQPGRRRFSWIALIVSVGVAVLVGVGGYVRTAAYADGWDVDSGIRWIALTVLCVIAILIAIVLAVVAVVRSRPSATGGSRVPLLIAVIALAAALVLPWVGLVLGSSLAPLPPAP</sequence>
<keyword evidence="4" id="KW-1185">Reference proteome</keyword>
<reference evidence="3 4" key="1">
    <citation type="submission" date="2020-07" db="EMBL/GenBank/DDBJ databases">
        <title>Sequencing the genomes of 1000 actinobacteria strains.</title>
        <authorList>
            <person name="Klenk H.-P."/>
        </authorList>
    </citation>
    <scope>NUCLEOTIDE SEQUENCE [LARGE SCALE GENOMIC DNA]</scope>
    <source>
        <strain evidence="3 4">DSM 22083</strain>
    </source>
</reference>
<name>A0A7Y9I844_9ACTN</name>
<evidence type="ECO:0000256" key="2">
    <source>
        <dbReference type="SAM" id="Phobius"/>
    </source>
</evidence>
<evidence type="ECO:0000256" key="1">
    <source>
        <dbReference type="SAM" id="MobiDB-lite"/>
    </source>
</evidence>
<dbReference type="RefSeq" id="WP_179752638.1">
    <property type="nucleotide sequence ID" value="NZ_JACCBU010000001.1"/>
</dbReference>
<feature type="compositionally biased region" description="Low complexity" evidence="1">
    <location>
        <begin position="9"/>
        <end position="31"/>
    </location>
</feature>
<comment type="caution">
    <text evidence="3">The sequence shown here is derived from an EMBL/GenBank/DDBJ whole genome shotgun (WGS) entry which is preliminary data.</text>
</comment>
<keyword evidence="2" id="KW-1133">Transmembrane helix</keyword>
<dbReference type="AlphaFoldDB" id="A0A7Y9I844"/>
<feature type="transmembrane region" description="Helical" evidence="2">
    <location>
        <begin position="80"/>
        <end position="105"/>
    </location>
</feature>
<evidence type="ECO:0000313" key="4">
    <source>
        <dbReference type="Proteomes" id="UP000569914"/>
    </source>
</evidence>
<keyword evidence="2" id="KW-0812">Transmembrane</keyword>
<feature type="transmembrane region" description="Helical" evidence="2">
    <location>
        <begin position="44"/>
        <end position="65"/>
    </location>
</feature>
<proteinExistence type="predicted"/>
<dbReference type="EMBL" id="JACCBU010000001">
    <property type="protein sequence ID" value="NYE72063.1"/>
    <property type="molecule type" value="Genomic_DNA"/>
</dbReference>
<organism evidence="3 4">
    <name type="scientific">Microlunatus parietis</name>
    <dbReference type="NCBI Taxonomy" id="682979"/>
    <lineage>
        <taxon>Bacteria</taxon>
        <taxon>Bacillati</taxon>
        <taxon>Actinomycetota</taxon>
        <taxon>Actinomycetes</taxon>
        <taxon>Propionibacteriales</taxon>
        <taxon>Propionibacteriaceae</taxon>
        <taxon>Microlunatus</taxon>
    </lineage>
</organism>
<feature type="region of interest" description="Disordered" evidence="1">
    <location>
        <begin position="1"/>
        <end position="37"/>
    </location>
</feature>
<protein>
    <submittedName>
        <fullName evidence="3">Uncharacterized membrane protein YhaH (DUF805 family)</fullName>
    </submittedName>
</protein>
<feature type="transmembrane region" description="Helical" evidence="2">
    <location>
        <begin position="117"/>
        <end position="140"/>
    </location>
</feature>